<reference evidence="2 3" key="1">
    <citation type="journal article" date="2019" name="Sci. Rep.">
        <title>Orb-weaving spider Araneus ventricosus genome elucidates the spidroin gene catalogue.</title>
        <authorList>
            <person name="Kono N."/>
            <person name="Nakamura H."/>
            <person name="Ohtoshi R."/>
            <person name="Moran D.A.P."/>
            <person name="Shinohara A."/>
            <person name="Yoshida Y."/>
            <person name="Fujiwara M."/>
            <person name="Mori M."/>
            <person name="Tomita M."/>
            <person name="Arakawa K."/>
        </authorList>
    </citation>
    <scope>NUCLEOTIDE SEQUENCE [LARGE SCALE GENOMIC DNA]</scope>
</reference>
<name>A0A4Y2APJ1_ARAVE</name>
<dbReference type="AlphaFoldDB" id="A0A4Y2APJ1"/>
<keyword evidence="3" id="KW-1185">Reference proteome</keyword>
<proteinExistence type="predicted"/>
<accession>A0A4Y2APJ1</accession>
<feature type="region of interest" description="Disordered" evidence="1">
    <location>
        <begin position="1"/>
        <end position="100"/>
    </location>
</feature>
<evidence type="ECO:0000256" key="1">
    <source>
        <dbReference type="SAM" id="MobiDB-lite"/>
    </source>
</evidence>
<evidence type="ECO:0000313" key="2">
    <source>
        <dbReference type="EMBL" id="GBL80924.1"/>
    </source>
</evidence>
<dbReference type="EMBL" id="BGPR01000023">
    <property type="protein sequence ID" value="GBL80924.1"/>
    <property type="molecule type" value="Genomic_DNA"/>
</dbReference>
<evidence type="ECO:0000313" key="3">
    <source>
        <dbReference type="Proteomes" id="UP000499080"/>
    </source>
</evidence>
<comment type="caution">
    <text evidence="2">The sequence shown here is derived from an EMBL/GenBank/DDBJ whole genome shotgun (WGS) entry which is preliminary data.</text>
</comment>
<protein>
    <submittedName>
        <fullName evidence="2">Uncharacterized protein</fullName>
    </submittedName>
</protein>
<feature type="compositionally biased region" description="Basic and acidic residues" evidence="1">
    <location>
        <begin position="65"/>
        <end position="88"/>
    </location>
</feature>
<organism evidence="2 3">
    <name type="scientific">Araneus ventricosus</name>
    <name type="common">Orbweaver spider</name>
    <name type="synonym">Epeira ventricosa</name>
    <dbReference type="NCBI Taxonomy" id="182803"/>
    <lineage>
        <taxon>Eukaryota</taxon>
        <taxon>Metazoa</taxon>
        <taxon>Ecdysozoa</taxon>
        <taxon>Arthropoda</taxon>
        <taxon>Chelicerata</taxon>
        <taxon>Arachnida</taxon>
        <taxon>Araneae</taxon>
        <taxon>Araneomorphae</taxon>
        <taxon>Entelegynae</taxon>
        <taxon>Araneoidea</taxon>
        <taxon>Araneidae</taxon>
        <taxon>Araneus</taxon>
    </lineage>
</organism>
<sequence>MASTEAELQMIDRMEAKPLNPQLSGDEHNSDTDSNSSDIQIIKETEVTETPAPPNTENSNTDDDGNSRSKRECISPENEQSQREDTQNKPKRYFKIFQKE</sequence>
<dbReference type="Proteomes" id="UP000499080">
    <property type="component" value="Unassembled WGS sequence"/>
</dbReference>
<gene>
    <name evidence="2" type="ORF">AVEN_26332_1</name>
</gene>